<evidence type="ECO:0000313" key="1">
    <source>
        <dbReference type="EMBL" id="QJH97016.1"/>
    </source>
</evidence>
<accession>A0A6M3XH28</accession>
<dbReference type="EMBL" id="MT144670">
    <property type="protein sequence ID" value="QJH97016.1"/>
    <property type="molecule type" value="Genomic_DNA"/>
</dbReference>
<sequence>MGLTDAVTSRGLSQRIQSATKAIQQAFFNERALFKIAEKRIKYGGSHTEVEWYIRNVPTGQTATHGNPDGELSVLTFEEQKPANRVHLPYCYILKTYGISDRSIEANKNAGANKIYDIIAENLTLAQLFMYDAIGPAIYNATSADTEQPVGLLGVCGSPIHTSNHAVVAALVSYANRTLATAGFTGSGLTSATTGLGIQRTASIAAAGTSWDDNQWAPIVCSIEDACISAGDATQTKWSTGCLQALSWLADQSLTRTTSGTGAQIKYDLALMEQGPYSALKNLLITSQRTYNIPLGRQDLVLAGFKNIVVDTITCVKDSDVPKSADGTERVFVCDSSQFFIETTHSKSEGFIKNDFDPDIAIINGAVGTLKANYMFRWNSPTAVACIVGCDD</sequence>
<protein>
    <submittedName>
        <fullName evidence="1">Uncharacterized protein</fullName>
    </submittedName>
</protein>
<dbReference type="AlphaFoldDB" id="A0A6M3XH28"/>
<reference evidence="1" key="1">
    <citation type="submission" date="2020-03" db="EMBL/GenBank/DDBJ databases">
        <title>The deep terrestrial virosphere.</title>
        <authorList>
            <person name="Holmfeldt K."/>
            <person name="Nilsson E."/>
            <person name="Simone D."/>
            <person name="Lopez-Fernandez M."/>
            <person name="Wu X."/>
            <person name="de Brujin I."/>
            <person name="Lundin D."/>
            <person name="Andersson A."/>
            <person name="Bertilsson S."/>
            <person name="Dopson M."/>
        </authorList>
    </citation>
    <scope>NUCLEOTIDE SEQUENCE</scope>
    <source>
        <strain evidence="1">TM448B00894</strain>
    </source>
</reference>
<organism evidence="1">
    <name type="scientific">viral metagenome</name>
    <dbReference type="NCBI Taxonomy" id="1070528"/>
    <lineage>
        <taxon>unclassified sequences</taxon>
        <taxon>metagenomes</taxon>
        <taxon>organismal metagenomes</taxon>
    </lineage>
</organism>
<proteinExistence type="predicted"/>
<gene>
    <name evidence="1" type="ORF">TM448B00894_0012</name>
</gene>
<name>A0A6M3XH28_9ZZZZ</name>